<evidence type="ECO:0000313" key="3">
    <source>
        <dbReference type="Proteomes" id="UP001316803"/>
    </source>
</evidence>
<protein>
    <submittedName>
        <fullName evidence="2">Uncharacterized protein</fullName>
    </submittedName>
</protein>
<keyword evidence="3" id="KW-1185">Reference proteome</keyword>
<evidence type="ECO:0000313" key="2">
    <source>
        <dbReference type="EMBL" id="KAK5948670.1"/>
    </source>
</evidence>
<dbReference type="Proteomes" id="UP001316803">
    <property type="component" value="Unassembled WGS sequence"/>
</dbReference>
<reference evidence="2 3" key="1">
    <citation type="submission" date="2022-12" db="EMBL/GenBank/DDBJ databases">
        <title>Genomic features and morphological characterization of a novel Knufia sp. strain isolated from spacecraft assembly facility.</title>
        <authorList>
            <person name="Teixeira M."/>
            <person name="Chander A.M."/>
            <person name="Stajich J.E."/>
            <person name="Venkateswaran K."/>
        </authorList>
    </citation>
    <scope>NUCLEOTIDE SEQUENCE [LARGE SCALE GENOMIC DNA]</scope>
    <source>
        <strain evidence="2 3">FJI-L2-BK-P2</strain>
    </source>
</reference>
<name>A0AAN8E9R8_9EURO</name>
<proteinExistence type="predicted"/>
<gene>
    <name evidence="2" type="ORF">OHC33_010273</name>
</gene>
<dbReference type="PANTHER" id="PTHR37540">
    <property type="entry name" value="TRANSCRIPTION FACTOR (ACR-2), PUTATIVE-RELATED-RELATED"/>
    <property type="match status" value="1"/>
</dbReference>
<dbReference type="EMBL" id="JAKLMC020000044">
    <property type="protein sequence ID" value="KAK5948670.1"/>
    <property type="molecule type" value="Genomic_DNA"/>
</dbReference>
<dbReference type="PANTHER" id="PTHR37540:SF5">
    <property type="entry name" value="TRANSCRIPTION FACTOR DOMAIN-CONTAINING PROTEIN"/>
    <property type="match status" value="1"/>
</dbReference>
<comment type="caution">
    <text evidence="2">The sequence shown here is derived from an EMBL/GenBank/DDBJ whole genome shotgun (WGS) entry which is preliminary data.</text>
</comment>
<evidence type="ECO:0000256" key="1">
    <source>
        <dbReference type="SAM" id="MobiDB-lite"/>
    </source>
</evidence>
<accession>A0AAN8E9R8</accession>
<organism evidence="2 3">
    <name type="scientific">Knufia fluminis</name>
    <dbReference type="NCBI Taxonomy" id="191047"/>
    <lineage>
        <taxon>Eukaryota</taxon>
        <taxon>Fungi</taxon>
        <taxon>Dikarya</taxon>
        <taxon>Ascomycota</taxon>
        <taxon>Pezizomycotina</taxon>
        <taxon>Eurotiomycetes</taxon>
        <taxon>Chaetothyriomycetidae</taxon>
        <taxon>Chaetothyriales</taxon>
        <taxon>Trichomeriaceae</taxon>
        <taxon>Knufia</taxon>
    </lineage>
</organism>
<sequence>MPNDLVFVNYNNPVQQHQNQQLKSTVASHIGKYYRNRSRPLQKQFESGRKHTLKTLCSKPTTNSDDSSRVSPPVLFKGNSDPFSSHALDIDPRTSGLIAFFKGVVLPAMSTGITRGWVFWQSTFASVKVNINTCEALYDPRFAHCFLARVGFMASKLAPSYLPRTLTLLGKSMSALRQTLAGGEDILSPATYPQVVVLFSIEVFCGNQKAAAAHGVVLQSIFDIQRRKQRVHYAMLYYILFMDAHYSAMFLVPPLFDAEYWYTYDPDFSTTQLEPLLETAHGTPEEQLHEAIIDASTRDILLDVRRLVHSWQQYYSEKVTSPVKDYAHVFYQVLVCQQRIVESYHAASCEGPLCDTAQQSVLLSALIWFRKLIFQINVCGFDLYNAVPSILERLHDNLRLVDKQGQACVELEPHTKFWILFSAVQGGQCSRRQPDHRSQWFMQELSKEAQSLGLLTWESAAQVLKKFVFSDLIQPHGETWFPSLFELPSSQLYLDG</sequence>
<dbReference type="AlphaFoldDB" id="A0AAN8E9R8"/>
<feature type="region of interest" description="Disordered" evidence="1">
    <location>
        <begin position="41"/>
        <end position="71"/>
    </location>
</feature>